<dbReference type="GO" id="GO:0042732">
    <property type="term" value="P:D-xylose metabolic process"/>
    <property type="evidence" value="ECO:0007669"/>
    <property type="project" value="UniProtKB-KW"/>
</dbReference>
<evidence type="ECO:0000256" key="2">
    <source>
        <dbReference type="ARBA" id="ARBA00022490"/>
    </source>
</evidence>
<feature type="domain" description="Xylose isomerase-like TIM barrel" evidence="8">
    <location>
        <begin position="45"/>
        <end position="288"/>
    </location>
</feature>
<dbReference type="GO" id="GO:0046872">
    <property type="term" value="F:metal ion binding"/>
    <property type="evidence" value="ECO:0007669"/>
    <property type="project" value="UniProtKB-KW"/>
</dbReference>
<name>A0A0S7XKI9_9BACT</name>
<keyword evidence="2" id="KW-0963">Cytoplasm</keyword>
<dbReference type="EC" id="5.3.1.5" evidence="6"/>
<evidence type="ECO:0000256" key="4">
    <source>
        <dbReference type="ARBA" id="ARBA00023235"/>
    </source>
</evidence>
<evidence type="ECO:0000313" key="10">
    <source>
        <dbReference type="Proteomes" id="UP000052020"/>
    </source>
</evidence>
<dbReference type="PANTHER" id="PTHR12110:SF21">
    <property type="entry name" value="XYLOSE ISOMERASE-LIKE TIM BARREL DOMAIN-CONTAINING PROTEIN"/>
    <property type="match status" value="1"/>
</dbReference>
<comment type="caution">
    <text evidence="9">The sequence shown here is derived from an EMBL/GenBank/DDBJ whole genome shotgun (WGS) entry which is preliminary data.</text>
</comment>
<accession>A0A0S7XKI9</accession>
<dbReference type="InterPro" id="IPR036237">
    <property type="entry name" value="Xyl_isomerase-like_sf"/>
</dbReference>
<sequence>MAAKDRRFSAGIWYLGAVGDRFAKQGYREDRTIEERYRAAAGVKGLGGMEMHYPNEVNEDNLDQIKRLASETGLKTVMVAPLLWTEWKWKFGAFTAPDPQARRDAIERAKTTMDIAVELGTDGVIYWAAQDGYDYPFQCDYKSHFQRLVEALREVLEHQPKMKMVIEYKPWEPRTHILPGNMGQVLVVVNEVNHPNLGINIDIGHAIMARENLAESVAMAFRYDRLWHTHFNDCFRMADDDLIVGTVNFWETLELLFWLDELGYSGWHGIDIFPYRESPEKALEESIANINFMYGLLDKIDRNEIRQRWQDSDAIRLSQILRGMLAA</sequence>
<keyword evidence="4 6" id="KW-0413">Isomerase</keyword>
<dbReference type="GO" id="GO:0005737">
    <property type="term" value="C:cytoplasm"/>
    <property type="evidence" value="ECO:0007669"/>
    <property type="project" value="UniProtKB-SubCell"/>
</dbReference>
<proteinExistence type="inferred from homology"/>
<evidence type="ECO:0000313" key="9">
    <source>
        <dbReference type="EMBL" id="KPJ62992.1"/>
    </source>
</evidence>
<keyword evidence="6" id="KW-0859">Xylose metabolism</keyword>
<organism evidence="9 10">
    <name type="scientific">candidate division KD3-62 bacterium DG_56</name>
    <dbReference type="NCBI Taxonomy" id="1704032"/>
    <lineage>
        <taxon>Bacteria</taxon>
        <taxon>candidate division KD3-62</taxon>
    </lineage>
</organism>
<comment type="similarity">
    <text evidence="6">Belongs to the xylose isomerase family.</text>
</comment>
<evidence type="ECO:0000256" key="5">
    <source>
        <dbReference type="ARBA" id="ARBA00023277"/>
    </source>
</evidence>
<evidence type="ECO:0000256" key="3">
    <source>
        <dbReference type="ARBA" id="ARBA00022723"/>
    </source>
</evidence>
<evidence type="ECO:0000259" key="8">
    <source>
        <dbReference type="Pfam" id="PF01261"/>
    </source>
</evidence>
<evidence type="ECO:0000256" key="1">
    <source>
        <dbReference type="ARBA" id="ARBA00004496"/>
    </source>
</evidence>
<dbReference type="Proteomes" id="UP000052020">
    <property type="component" value="Unassembled WGS sequence"/>
</dbReference>
<protein>
    <recommendedName>
        <fullName evidence="6">Xylose isomerase</fullName>
        <ecNumber evidence="6">5.3.1.5</ecNumber>
    </recommendedName>
</protein>
<keyword evidence="3 6" id="KW-0479">Metal-binding</keyword>
<keyword evidence="5 6" id="KW-0119">Carbohydrate metabolism</keyword>
<dbReference type="Gene3D" id="3.20.20.150">
    <property type="entry name" value="Divalent-metal-dependent TIM barrel enzymes"/>
    <property type="match status" value="1"/>
</dbReference>
<dbReference type="PRINTS" id="PR00688">
    <property type="entry name" value="XYLOSISMRASE"/>
</dbReference>
<dbReference type="AlphaFoldDB" id="A0A0S7XKI9"/>
<reference evidence="9 10" key="1">
    <citation type="journal article" date="2015" name="Microbiome">
        <title>Genomic resolution of linkages in carbon, nitrogen, and sulfur cycling among widespread estuary sediment bacteria.</title>
        <authorList>
            <person name="Baker B.J."/>
            <person name="Lazar C.S."/>
            <person name="Teske A.P."/>
            <person name="Dick G.J."/>
        </authorList>
    </citation>
    <scope>NUCLEOTIDE SEQUENCE [LARGE SCALE GENOMIC DNA]</scope>
    <source>
        <strain evidence="9">DG_56</strain>
    </source>
</reference>
<comment type="subunit">
    <text evidence="7">Homotetramer.</text>
</comment>
<comment type="subcellular location">
    <subcellularLocation>
        <location evidence="1 7">Cytoplasm</location>
    </subcellularLocation>
</comment>
<evidence type="ECO:0000256" key="7">
    <source>
        <dbReference type="RuleBase" id="RU000610"/>
    </source>
</evidence>
<dbReference type="PANTHER" id="PTHR12110">
    <property type="entry name" value="HYDROXYPYRUVATE ISOMERASE"/>
    <property type="match status" value="1"/>
</dbReference>
<dbReference type="SUPFAM" id="SSF51658">
    <property type="entry name" value="Xylose isomerase-like"/>
    <property type="match status" value="1"/>
</dbReference>
<dbReference type="InterPro" id="IPR013022">
    <property type="entry name" value="Xyl_isomerase-like_TIM-brl"/>
</dbReference>
<dbReference type="PROSITE" id="PS51415">
    <property type="entry name" value="XYLOSE_ISOMERASE"/>
    <property type="match status" value="1"/>
</dbReference>
<dbReference type="EMBL" id="LIZY01000095">
    <property type="protein sequence ID" value="KPJ62992.1"/>
    <property type="molecule type" value="Genomic_DNA"/>
</dbReference>
<dbReference type="Pfam" id="PF01261">
    <property type="entry name" value="AP_endonuc_2"/>
    <property type="match status" value="1"/>
</dbReference>
<evidence type="ECO:0000256" key="6">
    <source>
        <dbReference type="RuleBase" id="RU000609"/>
    </source>
</evidence>
<dbReference type="GO" id="GO:0009045">
    <property type="term" value="F:xylose isomerase activity"/>
    <property type="evidence" value="ECO:0007669"/>
    <property type="project" value="UniProtKB-EC"/>
</dbReference>
<gene>
    <name evidence="9" type="ORF">AMK68_04275</name>
</gene>
<dbReference type="InterPro" id="IPR050312">
    <property type="entry name" value="IolE/XylAMocC-like"/>
</dbReference>
<comment type="catalytic activity">
    <reaction evidence="6">
        <text>alpha-D-xylose = alpha-D-xylulofuranose</text>
        <dbReference type="Rhea" id="RHEA:22816"/>
        <dbReference type="ChEBI" id="CHEBI:28518"/>
        <dbReference type="ChEBI" id="CHEBI:188998"/>
        <dbReference type="EC" id="5.3.1.5"/>
    </reaction>
</comment>
<dbReference type="InterPro" id="IPR001998">
    <property type="entry name" value="Xylose_isomerase"/>
</dbReference>